<protein>
    <submittedName>
        <fullName evidence="9">Phosphonate ABC transporter, permease protein PhnE</fullName>
    </submittedName>
</protein>
<dbReference type="GO" id="GO:0015416">
    <property type="term" value="F:ABC-type phosphonate transporter activity"/>
    <property type="evidence" value="ECO:0007669"/>
    <property type="project" value="InterPro"/>
</dbReference>
<evidence type="ECO:0000256" key="3">
    <source>
        <dbReference type="ARBA" id="ARBA00022475"/>
    </source>
</evidence>
<evidence type="ECO:0000313" key="10">
    <source>
        <dbReference type="Proteomes" id="UP000241158"/>
    </source>
</evidence>
<dbReference type="GO" id="GO:0005886">
    <property type="term" value="C:plasma membrane"/>
    <property type="evidence" value="ECO:0007669"/>
    <property type="project" value="UniProtKB-SubCell"/>
</dbReference>
<dbReference type="NCBIfam" id="TIGR01097">
    <property type="entry name" value="PhnE"/>
    <property type="match status" value="1"/>
</dbReference>
<dbReference type="PROSITE" id="PS50928">
    <property type="entry name" value="ABC_TM1"/>
    <property type="match status" value="1"/>
</dbReference>
<feature type="transmembrane region" description="Helical" evidence="7">
    <location>
        <begin position="235"/>
        <end position="255"/>
    </location>
</feature>
<feature type="transmembrane region" description="Helical" evidence="7">
    <location>
        <begin position="118"/>
        <end position="148"/>
    </location>
</feature>
<keyword evidence="10" id="KW-1185">Reference proteome</keyword>
<dbReference type="OrthoDB" id="8557224at2"/>
<evidence type="ECO:0000313" key="9">
    <source>
        <dbReference type="EMBL" id="PSH57084.1"/>
    </source>
</evidence>
<keyword evidence="6 7" id="KW-0472">Membrane</keyword>
<comment type="similarity">
    <text evidence="7">Belongs to the binding-protein-dependent transport system permease family.</text>
</comment>
<dbReference type="AlphaFoldDB" id="A0A2P7AS86"/>
<dbReference type="InterPro" id="IPR005769">
    <property type="entry name" value="PhnE/PtxC"/>
</dbReference>
<name>A0A2P7AS86_9HYPH</name>
<dbReference type="InterPro" id="IPR000515">
    <property type="entry name" value="MetI-like"/>
</dbReference>
<dbReference type="Pfam" id="PF00528">
    <property type="entry name" value="BPD_transp_1"/>
    <property type="match status" value="1"/>
</dbReference>
<evidence type="ECO:0000256" key="4">
    <source>
        <dbReference type="ARBA" id="ARBA00022692"/>
    </source>
</evidence>
<dbReference type="PANTHER" id="PTHR30043">
    <property type="entry name" value="PHOSPHONATES TRANSPORT SYSTEM PERMEASE PROTEIN"/>
    <property type="match status" value="1"/>
</dbReference>
<keyword evidence="3" id="KW-1003">Cell membrane</keyword>
<sequence>MHDRLMLRRLPPISPITFSLAVALAALVIVSAGQVAPSPGQLAGGIPRMANLVDRMMPPNLEPDFLLRVFWRMVETFQIALVGTVVGVVLSLPFAWLSARDITPIGPFRHISRMLVSLFRTVPDLVWALLFVSAVGLGAVAGTMTIVIDTIGFCGRFFAEAMEDADKKPQEALFAIGAKRFSVLCGAVLPDAMPSLINTTLFALEKAVRSSVVLGLVGAGGIGQELKVAFDLFQYRNASTIILVIFAIVVVMELATDRLRSKVQ</sequence>
<evidence type="ECO:0000256" key="5">
    <source>
        <dbReference type="ARBA" id="ARBA00022989"/>
    </source>
</evidence>
<dbReference type="CDD" id="cd06261">
    <property type="entry name" value="TM_PBP2"/>
    <property type="match status" value="1"/>
</dbReference>
<dbReference type="SUPFAM" id="SSF161098">
    <property type="entry name" value="MetI-like"/>
    <property type="match status" value="1"/>
</dbReference>
<evidence type="ECO:0000259" key="8">
    <source>
        <dbReference type="PROSITE" id="PS50928"/>
    </source>
</evidence>
<reference evidence="10" key="1">
    <citation type="submission" date="2017-11" db="EMBL/GenBank/DDBJ databases">
        <authorList>
            <person name="Kuznetsova I."/>
            <person name="Sazanova A."/>
            <person name="Chirak E."/>
            <person name="Safronova V."/>
            <person name="Willems A."/>
        </authorList>
    </citation>
    <scope>NUCLEOTIDE SEQUENCE [LARGE SCALE GENOMIC DNA]</scope>
    <source>
        <strain evidence="10">PEPV15</strain>
    </source>
</reference>
<evidence type="ECO:0000256" key="2">
    <source>
        <dbReference type="ARBA" id="ARBA00022448"/>
    </source>
</evidence>
<keyword evidence="2 7" id="KW-0813">Transport</keyword>
<evidence type="ECO:0000256" key="7">
    <source>
        <dbReference type="RuleBase" id="RU363032"/>
    </source>
</evidence>
<keyword evidence="5 7" id="KW-1133">Transmembrane helix</keyword>
<comment type="caution">
    <text evidence="9">The sequence shown here is derived from an EMBL/GenBank/DDBJ whole genome shotgun (WGS) entry which is preliminary data.</text>
</comment>
<evidence type="ECO:0000256" key="1">
    <source>
        <dbReference type="ARBA" id="ARBA00004651"/>
    </source>
</evidence>
<feature type="domain" description="ABC transmembrane type-1" evidence="8">
    <location>
        <begin position="73"/>
        <end position="256"/>
    </location>
</feature>
<proteinExistence type="inferred from homology"/>
<dbReference type="EMBL" id="PGGN01000003">
    <property type="protein sequence ID" value="PSH57084.1"/>
    <property type="molecule type" value="Genomic_DNA"/>
</dbReference>
<evidence type="ECO:0000256" key="6">
    <source>
        <dbReference type="ARBA" id="ARBA00023136"/>
    </source>
</evidence>
<organism evidence="9 10">
    <name type="scientific">Phyllobacterium endophyticum</name>
    <dbReference type="NCBI Taxonomy" id="1149773"/>
    <lineage>
        <taxon>Bacteria</taxon>
        <taxon>Pseudomonadati</taxon>
        <taxon>Pseudomonadota</taxon>
        <taxon>Alphaproteobacteria</taxon>
        <taxon>Hyphomicrobiales</taxon>
        <taxon>Phyllobacteriaceae</taxon>
        <taxon>Phyllobacterium</taxon>
    </lineage>
</organism>
<dbReference type="Proteomes" id="UP000241158">
    <property type="component" value="Unassembled WGS sequence"/>
</dbReference>
<dbReference type="InterPro" id="IPR035906">
    <property type="entry name" value="MetI-like_sf"/>
</dbReference>
<dbReference type="Gene3D" id="1.10.3720.10">
    <property type="entry name" value="MetI-like"/>
    <property type="match status" value="1"/>
</dbReference>
<feature type="transmembrane region" description="Helical" evidence="7">
    <location>
        <begin position="77"/>
        <end position="97"/>
    </location>
</feature>
<dbReference type="RefSeq" id="WP_106717850.1">
    <property type="nucleotide sequence ID" value="NZ_JACHXT010000003.1"/>
</dbReference>
<keyword evidence="4 7" id="KW-0812">Transmembrane</keyword>
<gene>
    <name evidence="9" type="primary">phnE</name>
    <name evidence="9" type="ORF">CU100_17600</name>
</gene>
<accession>A0A2P7AS86</accession>
<dbReference type="PANTHER" id="PTHR30043:SF1">
    <property type="entry name" value="ABC TRANSPORT SYSTEM PERMEASE PROTEIN P69"/>
    <property type="match status" value="1"/>
</dbReference>
<comment type="subcellular location">
    <subcellularLocation>
        <location evidence="1 7">Cell membrane</location>
        <topology evidence="1 7">Multi-pass membrane protein</topology>
    </subcellularLocation>
</comment>